<organism evidence="2 3">
    <name type="scientific">Colletotrichum cuscutae</name>
    <dbReference type="NCBI Taxonomy" id="1209917"/>
    <lineage>
        <taxon>Eukaryota</taxon>
        <taxon>Fungi</taxon>
        <taxon>Dikarya</taxon>
        <taxon>Ascomycota</taxon>
        <taxon>Pezizomycotina</taxon>
        <taxon>Sordariomycetes</taxon>
        <taxon>Hypocreomycetidae</taxon>
        <taxon>Glomerellales</taxon>
        <taxon>Glomerellaceae</taxon>
        <taxon>Colletotrichum</taxon>
        <taxon>Colletotrichum acutatum species complex</taxon>
    </lineage>
</organism>
<accession>A0AAI9Y744</accession>
<reference evidence="2" key="1">
    <citation type="submission" date="2016-11" db="EMBL/GenBank/DDBJ databases">
        <title>The genome sequence of Colletotrichum cuscutae.</title>
        <authorList>
            <person name="Baroncelli R."/>
        </authorList>
    </citation>
    <scope>NUCLEOTIDE SEQUENCE</scope>
    <source>
        <strain evidence="2">IMI 304802</strain>
    </source>
</reference>
<keyword evidence="3" id="KW-1185">Reference proteome</keyword>
<comment type="caution">
    <text evidence="2">The sequence shown here is derived from an EMBL/GenBank/DDBJ whole genome shotgun (WGS) entry which is preliminary data.</text>
</comment>
<evidence type="ECO:0000313" key="3">
    <source>
        <dbReference type="Proteomes" id="UP001239213"/>
    </source>
</evidence>
<sequence>MFISSINHVRGESGSPVPLGLV</sequence>
<name>A0AAI9Y744_9PEZI</name>
<feature type="region of interest" description="Disordered" evidence="1">
    <location>
        <begin position="1"/>
        <end position="22"/>
    </location>
</feature>
<gene>
    <name evidence="2" type="ORF">CCUS01_04035</name>
</gene>
<dbReference type="Proteomes" id="UP001239213">
    <property type="component" value="Unassembled WGS sequence"/>
</dbReference>
<protein>
    <submittedName>
        <fullName evidence="2">Uncharacterized protein</fullName>
    </submittedName>
</protein>
<proteinExistence type="predicted"/>
<dbReference type="EMBL" id="MPDP01000079">
    <property type="protein sequence ID" value="KAK1484323.1"/>
    <property type="molecule type" value="Genomic_DNA"/>
</dbReference>
<evidence type="ECO:0000313" key="2">
    <source>
        <dbReference type="EMBL" id="KAK1484323.1"/>
    </source>
</evidence>
<evidence type="ECO:0000256" key="1">
    <source>
        <dbReference type="SAM" id="MobiDB-lite"/>
    </source>
</evidence>
<dbReference type="AlphaFoldDB" id="A0AAI9Y744"/>